<evidence type="ECO:0000313" key="10">
    <source>
        <dbReference type="Proteomes" id="UP000072605"/>
    </source>
</evidence>
<comment type="catalytic activity">
    <reaction evidence="5">
        <text>hydrogencarbonate + H(+) = CO2 + H2O</text>
        <dbReference type="Rhea" id="RHEA:10748"/>
        <dbReference type="ChEBI" id="CHEBI:15377"/>
        <dbReference type="ChEBI" id="CHEBI:15378"/>
        <dbReference type="ChEBI" id="CHEBI:16526"/>
        <dbReference type="ChEBI" id="CHEBI:17544"/>
        <dbReference type="EC" id="4.2.1.1"/>
    </reaction>
</comment>
<evidence type="ECO:0000256" key="1">
    <source>
        <dbReference type="ARBA" id="ARBA00006217"/>
    </source>
</evidence>
<dbReference type="SUPFAM" id="SSF53056">
    <property type="entry name" value="beta-carbonic anhydrase, cab"/>
    <property type="match status" value="1"/>
</dbReference>
<dbReference type="EMBL" id="LNQL01000002">
    <property type="protein sequence ID" value="KSU49527.1"/>
    <property type="molecule type" value="Genomic_DNA"/>
</dbReference>
<feature type="binding site" evidence="6">
    <location>
        <position position="99"/>
    </location>
    <ligand>
        <name>Zn(2+)</name>
        <dbReference type="ChEBI" id="CHEBI:29105"/>
    </ligand>
</feature>
<name>A0A0V8GGU2_9BACL</name>
<dbReference type="AlphaFoldDB" id="A0A0V8GGU2"/>
<accession>A0A0V8GGU2</accession>
<dbReference type="Proteomes" id="UP000072605">
    <property type="component" value="Unassembled WGS sequence"/>
</dbReference>
<evidence type="ECO:0000313" key="8">
    <source>
        <dbReference type="EMBL" id="KTR26939.1"/>
    </source>
</evidence>
<evidence type="ECO:0000256" key="2">
    <source>
        <dbReference type="ARBA" id="ARBA00012925"/>
    </source>
</evidence>
<dbReference type="SMART" id="SM00947">
    <property type="entry name" value="Pro_CA"/>
    <property type="match status" value="1"/>
</dbReference>
<evidence type="ECO:0000256" key="6">
    <source>
        <dbReference type="PIRSR" id="PIRSR601765-1"/>
    </source>
</evidence>
<evidence type="ECO:0000313" key="9">
    <source>
        <dbReference type="Proteomes" id="UP000053797"/>
    </source>
</evidence>
<dbReference type="CDD" id="cd03379">
    <property type="entry name" value="beta_CA_cladeD"/>
    <property type="match status" value="1"/>
</dbReference>
<evidence type="ECO:0000256" key="5">
    <source>
        <dbReference type="ARBA" id="ARBA00048348"/>
    </source>
</evidence>
<dbReference type="Proteomes" id="UP000053797">
    <property type="component" value="Unassembled WGS sequence"/>
</dbReference>
<reference evidence="7 9" key="1">
    <citation type="journal article" date="2015" name="Int. J. Syst. Evol. Microbiol.">
        <title>Exiguobacterium enclense sp. nov., isolated from sediment.</title>
        <authorList>
            <person name="Dastager S.G."/>
            <person name="Mawlankar R."/>
            <person name="Sonalkar V.V."/>
            <person name="Thorat M.N."/>
            <person name="Mual P."/>
            <person name="Verma A."/>
            <person name="Krishnamurthi S."/>
            <person name="Tang S.K."/>
            <person name="Li W.J."/>
        </authorList>
    </citation>
    <scope>NUCLEOTIDE SEQUENCE [LARGE SCALE GENOMIC DNA]</scope>
    <source>
        <strain evidence="7 9">NIO-1109</strain>
    </source>
</reference>
<evidence type="ECO:0000256" key="4">
    <source>
        <dbReference type="ARBA" id="ARBA00022833"/>
    </source>
</evidence>
<dbReference type="GeneID" id="90836393"/>
<dbReference type="PANTHER" id="PTHR43175">
    <property type="entry name" value="CARBONIC ANHYDRASE"/>
    <property type="match status" value="1"/>
</dbReference>
<comment type="similarity">
    <text evidence="1">Belongs to the beta-class carbonic anhydrase family.</text>
</comment>
<feature type="binding site" evidence="6">
    <location>
        <position position="38"/>
    </location>
    <ligand>
        <name>Zn(2+)</name>
        <dbReference type="ChEBI" id="CHEBI:29105"/>
    </ligand>
</feature>
<comment type="caution">
    <text evidence="7">The sequence shown here is derived from an EMBL/GenBank/DDBJ whole genome shotgun (WGS) entry which is preliminary data.</text>
</comment>
<reference evidence="8 10" key="2">
    <citation type="journal article" date="2016" name="Front. Microbiol.">
        <title>Genomic Resource of Rice Seed Associated Bacteria.</title>
        <authorList>
            <person name="Midha S."/>
            <person name="Bansal K."/>
            <person name="Sharma S."/>
            <person name="Kumar N."/>
            <person name="Patil P.P."/>
            <person name="Chaudhry V."/>
            <person name="Patil P.B."/>
        </authorList>
    </citation>
    <scope>NUCLEOTIDE SEQUENCE [LARGE SCALE GENOMIC DNA]</scope>
    <source>
        <strain evidence="8 10">RSA11</strain>
    </source>
</reference>
<dbReference type="PANTHER" id="PTHR43175:SF3">
    <property type="entry name" value="CARBON DISULFIDE HYDROLASE"/>
    <property type="match status" value="1"/>
</dbReference>
<proteinExistence type="inferred from homology"/>
<feature type="binding site" evidence="6">
    <location>
        <position position="40"/>
    </location>
    <ligand>
        <name>Zn(2+)</name>
        <dbReference type="ChEBI" id="CHEBI:29105"/>
    </ligand>
</feature>
<dbReference type="RefSeq" id="WP_035397969.1">
    <property type="nucleotide sequence ID" value="NZ_FMYN01000002.1"/>
</dbReference>
<gene>
    <name evidence="7" type="ORF">AS033_09175</name>
    <name evidence="8" type="ORF">RSA11_08120</name>
</gene>
<dbReference type="GO" id="GO:0004089">
    <property type="term" value="F:carbonate dehydratase activity"/>
    <property type="evidence" value="ECO:0007669"/>
    <property type="project" value="UniProtKB-EC"/>
</dbReference>
<dbReference type="EMBL" id="LDQV01000019">
    <property type="protein sequence ID" value="KTR26939.1"/>
    <property type="molecule type" value="Genomic_DNA"/>
</dbReference>
<dbReference type="InterPro" id="IPR036874">
    <property type="entry name" value="Carbonic_anhydrase_sf"/>
</dbReference>
<sequence>MSVVQEMLAFNERFVAEKQYEQFVSDKFPDKKVVILTCMDARLTELLPHALGLKNGDAKIIKNAGAILSHPFGSVMRSILVALYALGAEEVVVIGHHDCGMSTIDPNHMINEMKDRGIDQQILHTLEVSGVDLNQWLRGFTSVQESVAHSVSLVKNHPLLPPGTNVHGLVIDPGTGKLDVVDC</sequence>
<comment type="cofactor">
    <cofactor evidence="6">
        <name>Zn(2+)</name>
        <dbReference type="ChEBI" id="CHEBI:29105"/>
    </cofactor>
    <text evidence="6">Binds 1 zinc ion per subunit.</text>
</comment>
<dbReference type="InterPro" id="IPR001765">
    <property type="entry name" value="Carbonic_anhydrase"/>
</dbReference>
<dbReference type="GO" id="GO:0008270">
    <property type="term" value="F:zinc ion binding"/>
    <property type="evidence" value="ECO:0007669"/>
    <property type="project" value="InterPro"/>
</dbReference>
<organism evidence="7 9">
    <name type="scientific">Exiguobacterium indicum</name>
    <dbReference type="NCBI Taxonomy" id="296995"/>
    <lineage>
        <taxon>Bacteria</taxon>
        <taxon>Bacillati</taxon>
        <taxon>Bacillota</taxon>
        <taxon>Bacilli</taxon>
        <taxon>Bacillales</taxon>
        <taxon>Bacillales Family XII. Incertae Sedis</taxon>
        <taxon>Exiguobacterium</taxon>
    </lineage>
</organism>
<keyword evidence="4 6" id="KW-0862">Zinc</keyword>
<dbReference type="EC" id="4.2.1.1" evidence="2"/>
<dbReference type="OrthoDB" id="9792260at2"/>
<protein>
    <recommendedName>
        <fullName evidence="2">carbonic anhydrase</fullName>
        <ecNumber evidence="2">4.2.1.1</ecNumber>
    </recommendedName>
</protein>
<feature type="binding site" evidence="6">
    <location>
        <position position="96"/>
    </location>
    <ligand>
        <name>Zn(2+)</name>
        <dbReference type="ChEBI" id="CHEBI:29105"/>
    </ligand>
</feature>
<dbReference type="Pfam" id="PF00484">
    <property type="entry name" value="Pro_CA"/>
    <property type="match status" value="1"/>
</dbReference>
<evidence type="ECO:0000256" key="3">
    <source>
        <dbReference type="ARBA" id="ARBA00022723"/>
    </source>
</evidence>
<keyword evidence="3 6" id="KW-0479">Metal-binding</keyword>
<evidence type="ECO:0000313" key="7">
    <source>
        <dbReference type="EMBL" id="KSU49527.1"/>
    </source>
</evidence>
<dbReference type="Gene3D" id="3.40.1050.10">
    <property type="entry name" value="Carbonic anhydrase"/>
    <property type="match status" value="1"/>
</dbReference>